<evidence type="ECO:0000313" key="2">
    <source>
        <dbReference type="Proteomes" id="UP000245288"/>
    </source>
</evidence>
<evidence type="ECO:0000313" key="1">
    <source>
        <dbReference type="EMBL" id="PWE87130.1"/>
    </source>
</evidence>
<organism evidence="1 2">
    <name type="scientific">Eubacterium ramulus</name>
    <dbReference type="NCBI Taxonomy" id="39490"/>
    <lineage>
        <taxon>Bacteria</taxon>
        <taxon>Bacillati</taxon>
        <taxon>Bacillota</taxon>
        <taxon>Clostridia</taxon>
        <taxon>Eubacteriales</taxon>
        <taxon>Eubacteriaceae</taxon>
        <taxon>Eubacterium</taxon>
    </lineage>
</organism>
<dbReference type="RefSeq" id="WP_109215282.1">
    <property type="nucleotide sequence ID" value="NZ_JRFU01000061.1"/>
</dbReference>
<proteinExistence type="predicted"/>
<sequence length="179" mass="20733">MNTCKNLLIFLAGAALGTIVTERVLKTKYEQIAEEEIASVKEVYAKKMKKLEEPTEGDTEPEPTKEEVNQYREMASNYTNYSKIKKEDEKEVVEVYTPQVISPDEFDTNDFKTQTLTLYADGVLADEYDNVITNVDEIVGEESLDHFGEYEEDTVYVRNEELETDFEILKDDSNYRDMF</sequence>
<dbReference type="Proteomes" id="UP000245288">
    <property type="component" value="Unassembled WGS sequence"/>
</dbReference>
<dbReference type="EMBL" id="JRFU01000061">
    <property type="protein sequence ID" value="PWE87130.1"/>
    <property type="molecule type" value="Genomic_DNA"/>
</dbReference>
<protein>
    <submittedName>
        <fullName evidence="1">Uncharacterized protein</fullName>
    </submittedName>
</protein>
<dbReference type="OrthoDB" id="2046005at2"/>
<accession>A0A2V1JQ99</accession>
<comment type="caution">
    <text evidence="1">The sequence shown here is derived from an EMBL/GenBank/DDBJ whole genome shotgun (WGS) entry which is preliminary data.</text>
</comment>
<dbReference type="AlphaFoldDB" id="A0A2V1JQ99"/>
<reference evidence="1 2" key="1">
    <citation type="submission" date="2014-09" db="EMBL/GenBank/DDBJ databases">
        <title>Butyrate-producing bacteria isolated from human gut.</title>
        <authorList>
            <person name="Zhang Q."/>
            <person name="Zhao L."/>
        </authorList>
    </citation>
    <scope>NUCLEOTIDE SEQUENCE [LARGE SCALE GENOMIC DNA]</scope>
    <source>
        <strain evidence="1 2">21</strain>
    </source>
</reference>
<name>A0A2V1JQ99_EUBRA</name>
<gene>
    <name evidence="1" type="ORF">LG34_06290</name>
</gene>
<keyword evidence="2" id="KW-1185">Reference proteome</keyword>